<dbReference type="Gene3D" id="4.10.60.10">
    <property type="entry name" value="Zinc finger, CCHC-type"/>
    <property type="match status" value="1"/>
</dbReference>
<feature type="region of interest" description="Disordered" evidence="2">
    <location>
        <begin position="1"/>
        <end position="296"/>
    </location>
</feature>
<sequence>MASNGPKTMSSRLMTMKFMQRSAAKTASGPPSEPSTPNGPPSKRMRLSNGRSLPSTPHTPSEQEVLQTALAAEERKREEALAKAAAQTGETKWVLSVQETRGEREKEGQGLRVVHAGFAMIDQEDSLESGEEEEEEGEEGRPARMQFGGGVKGKKVEKAKRESSDDSSSDSEDASDEDDSDYDSDDPTAELIREAKRDAAAKAREEKKEAKRRQKHYEQAAKETPRRPALVDEDVDLGGLTSLSGGRPGGLSSGGRKGASNITCFGCGEKGHTKRDCPNAQRRVSGARGRSAARRF</sequence>
<dbReference type="InterPro" id="IPR036875">
    <property type="entry name" value="Znf_CCHC_sf"/>
</dbReference>
<feature type="compositionally biased region" description="Basic and acidic residues" evidence="2">
    <location>
        <begin position="72"/>
        <end position="81"/>
    </location>
</feature>
<dbReference type="PROSITE" id="PS50158">
    <property type="entry name" value="ZF_CCHC"/>
    <property type="match status" value="1"/>
</dbReference>
<dbReference type="SMART" id="SM00343">
    <property type="entry name" value="ZnF_C2HC"/>
    <property type="match status" value="1"/>
</dbReference>
<keyword evidence="1" id="KW-0863">Zinc-finger</keyword>
<feature type="compositionally biased region" description="Basic and acidic residues" evidence="2">
    <location>
        <begin position="191"/>
        <end position="209"/>
    </location>
</feature>
<feature type="compositionally biased region" description="Acidic residues" evidence="2">
    <location>
        <begin position="122"/>
        <end position="138"/>
    </location>
</feature>
<evidence type="ECO:0000256" key="1">
    <source>
        <dbReference type="PROSITE-ProRule" id="PRU00047"/>
    </source>
</evidence>
<dbReference type="SUPFAM" id="SSF57756">
    <property type="entry name" value="Retrovirus zinc finger-like domains"/>
    <property type="match status" value="1"/>
</dbReference>
<feature type="compositionally biased region" description="Polar residues" evidence="2">
    <location>
        <begin position="1"/>
        <end position="13"/>
    </location>
</feature>
<dbReference type="RefSeq" id="XP_033657430.1">
    <property type="nucleotide sequence ID" value="XM_033800102.1"/>
</dbReference>
<dbReference type="GO" id="GO:0003676">
    <property type="term" value="F:nucleic acid binding"/>
    <property type="evidence" value="ECO:0007669"/>
    <property type="project" value="InterPro"/>
</dbReference>
<evidence type="ECO:0000313" key="5">
    <source>
        <dbReference type="Proteomes" id="UP000800097"/>
    </source>
</evidence>
<organism evidence="4 5">
    <name type="scientific">Westerdykella ornata</name>
    <dbReference type="NCBI Taxonomy" id="318751"/>
    <lineage>
        <taxon>Eukaryota</taxon>
        <taxon>Fungi</taxon>
        <taxon>Dikarya</taxon>
        <taxon>Ascomycota</taxon>
        <taxon>Pezizomycotina</taxon>
        <taxon>Dothideomycetes</taxon>
        <taxon>Pleosporomycetidae</taxon>
        <taxon>Pleosporales</taxon>
        <taxon>Sporormiaceae</taxon>
        <taxon>Westerdykella</taxon>
    </lineage>
</organism>
<evidence type="ECO:0000256" key="2">
    <source>
        <dbReference type="SAM" id="MobiDB-lite"/>
    </source>
</evidence>
<keyword evidence="1" id="KW-0862">Zinc</keyword>
<reference evidence="4" key="1">
    <citation type="journal article" date="2020" name="Stud. Mycol.">
        <title>101 Dothideomycetes genomes: a test case for predicting lifestyles and emergence of pathogens.</title>
        <authorList>
            <person name="Haridas S."/>
            <person name="Albert R."/>
            <person name="Binder M."/>
            <person name="Bloem J."/>
            <person name="Labutti K."/>
            <person name="Salamov A."/>
            <person name="Andreopoulos B."/>
            <person name="Baker S."/>
            <person name="Barry K."/>
            <person name="Bills G."/>
            <person name="Bluhm B."/>
            <person name="Cannon C."/>
            <person name="Castanera R."/>
            <person name="Culley D."/>
            <person name="Daum C."/>
            <person name="Ezra D."/>
            <person name="Gonzalez J."/>
            <person name="Henrissat B."/>
            <person name="Kuo A."/>
            <person name="Liang C."/>
            <person name="Lipzen A."/>
            <person name="Lutzoni F."/>
            <person name="Magnuson J."/>
            <person name="Mondo S."/>
            <person name="Nolan M."/>
            <person name="Ohm R."/>
            <person name="Pangilinan J."/>
            <person name="Park H.-J."/>
            <person name="Ramirez L."/>
            <person name="Alfaro M."/>
            <person name="Sun H."/>
            <person name="Tritt A."/>
            <person name="Yoshinaga Y."/>
            <person name="Zwiers L.-H."/>
            <person name="Turgeon B."/>
            <person name="Goodwin S."/>
            <person name="Spatafora J."/>
            <person name="Crous P."/>
            <person name="Grigoriev I."/>
        </authorList>
    </citation>
    <scope>NUCLEOTIDE SEQUENCE</scope>
    <source>
        <strain evidence="4">CBS 379.55</strain>
    </source>
</reference>
<feature type="compositionally biased region" description="Basic and acidic residues" evidence="2">
    <location>
        <begin position="154"/>
        <end position="164"/>
    </location>
</feature>
<accession>A0A6A6JTF0</accession>
<feature type="compositionally biased region" description="Basic and acidic residues" evidence="2">
    <location>
        <begin position="100"/>
        <end position="109"/>
    </location>
</feature>
<dbReference type="EMBL" id="ML986485">
    <property type="protein sequence ID" value="KAF2279891.1"/>
    <property type="molecule type" value="Genomic_DNA"/>
</dbReference>
<evidence type="ECO:0000313" key="4">
    <source>
        <dbReference type="EMBL" id="KAF2279891.1"/>
    </source>
</evidence>
<feature type="compositionally biased region" description="Polar residues" evidence="2">
    <location>
        <begin position="49"/>
        <end position="66"/>
    </location>
</feature>
<dbReference type="Pfam" id="PF00098">
    <property type="entry name" value="zf-CCHC"/>
    <property type="match status" value="1"/>
</dbReference>
<dbReference type="AlphaFoldDB" id="A0A6A6JTF0"/>
<feature type="compositionally biased region" description="Gly residues" evidence="2">
    <location>
        <begin position="246"/>
        <end position="257"/>
    </location>
</feature>
<dbReference type="InterPro" id="IPR001878">
    <property type="entry name" value="Znf_CCHC"/>
</dbReference>
<keyword evidence="5" id="KW-1185">Reference proteome</keyword>
<feature type="compositionally biased region" description="Pro residues" evidence="2">
    <location>
        <begin position="31"/>
        <end position="40"/>
    </location>
</feature>
<dbReference type="Proteomes" id="UP000800097">
    <property type="component" value="Unassembled WGS sequence"/>
</dbReference>
<dbReference type="GeneID" id="54553277"/>
<keyword evidence="1" id="KW-0479">Metal-binding</keyword>
<dbReference type="OrthoDB" id="427960at2759"/>
<feature type="compositionally biased region" description="Acidic residues" evidence="2">
    <location>
        <begin position="165"/>
        <end position="188"/>
    </location>
</feature>
<name>A0A6A6JTF0_WESOR</name>
<protein>
    <recommendedName>
        <fullName evidence="3">CCHC-type domain-containing protein</fullName>
    </recommendedName>
</protein>
<dbReference type="GO" id="GO:0008270">
    <property type="term" value="F:zinc ion binding"/>
    <property type="evidence" value="ECO:0007669"/>
    <property type="project" value="UniProtKB-KW"/>
</dbReference>
<proteinExistence type="predicted"/>
<feature type="domain" description="CCHC-type" evidence="3">
    <location>
        <begin position="264"/>
        <end position="279"/>
    </location>
</feature>
<feature type="compositionally biased region" description="Basic and acidic residues" evidence="2">
    <location>
        <begin position="216"/>
        <end position="230"/>
    </location>
</feature>
<evidence type="ECO:0000259" key="3">
    <source>
        <dbReference type="PROSITE" id="PS50158"/>
    </source>
</evidence>
<gene>
    <name evidence="4" type="ORF">EI97DRAFT_447571</name>
</gene>